<sequence length="186" mass="20585">MMGQTIATIEWRALDRDGTDKCRLAKTPGGWMLIGHARFRDASGWAALDYVVRCDADWQTTSCDVTGTQGGGAVALRLTNANGSWSLNDQEQSQISGCTDVDLGFSPATNLMPLRRAPEVGRLDVRAAWLRLPGPMLDPLDQSYTRERGGYVHYTARQTAYEAHLAVDEHGFVTRYPGLWEQTHEA</sequence>
<accession>A0ABT4XNM4</accession>
<protein>
    <submittedName>
        <fullName evidence="1">Glycolipid-binding domain-containing protein</fullName>
    </submittedName>
</protein>
<proteinExistence type="predicted"/>
<gene>
    <name evidence="1" type="ORF">PFY00_02250</name>
</gene>
<dbReference type="RefSeq" id="WP_271430887.1">
    <property type="nucleotide sequence ID" value="NZ_JAQIOY010000001.1"/>
</dbReference>
<evidence type="ECO:0000313" key="1">
    <source>
        <dbReference type="EMBL" id="MDA7423539.1"/>
    </source>
</evidence>
<dbReference type="Proteomes" id="UP001210720">
    <property type="component" value="Unassembled WGS sequence"/>
</dbReference>
<dbReference type="EMBL" id="JAQIOY010000001">
    <property type="protein sequence ID" value="MDA7423539.1"/>
    <property type="molecule type" value="Genomic_DNA"/>
</dbReference>
<name>A0ABT4XNM4_9RHOB</name>
<organism evidence="1 2">
    <name type="scientific">Thalassococcus lentus</name>
    <dbReference type="NCBI Taxonomy" id="1210524"/>
    <lineage>
        <taxon>Bacteria</taxon>
        <taxon>Pseudomonadati</taxon>
        <taxon>Pseudomonadota</taxon>
        <taxon>Alphaproteobacteria</taxon>
        <taxon>Rhodobacterales</taxon>
        <taxon>Roseobacteraceae</taxon>
        <taxon>Thalassococcus</taxon>
    </lineage>
</organism>
<dbReference type="SUPFAM" id="SSF159275">
    <property type="entry name" value="PA1994-like"/>
    <property type="match status" value="1"/>
</dbReference>
<reference evidence="1 2" key="1">
    <citation type="submission" date="2023-01" db="EMBL/GenBank/DDBJ databases">
        <title>Thalassococcus onchidii sp. nov., isolated from a marine invertebrate from the South China Sea.</title>
        <authorList>
            <person name="Xu S."/>
            <person name="Liu Z."/>
            <person name="Xu Y."/>
        </authorList>
    </citation>
    <scope>NUCLEOTIDE SEQUENCE [LARGE SCALE GENOMIC DNA]</scope>
    <source>
        <strain evidence="1 2">KCTC 32084</strain>
    </source>
</reference>
<evidence type="ECO:0000313" key="2">
    <source>
        <dbReference type="Proteomes" id="UP001210720"/>
    </source>
</evidence>
<comment type="caution">
    <text evidence="1">The sequence shown here is derived from an EMBL/GenBank/DDBJ whole genome shotgun (WGS) entry which is preliminary data.</text>
</comment>
<dbReference type="InterPro" id="IPR009467">
    <property type="entry name" value="Glycolipid-bd_prot_put"/>
</dbReference>
<keyword evidence="2" id="KW-1185">Reference proteome</keyword>
<dbReference type="Pfam" id="PF06475">
    <property type="entry name" value="Glycolipid_bind"/>
    <property type="match status" value="1"/>
</dbReference>